<feature type="active site" evidence="9">
    <location>
        <position position="149"/>
    </location>
</feature>
<feature type="active site" evidence="9">
    <location>
        <position position="173"/>
    </location>
</feature>
<keyword evidence="6 9" id="KW-0238">DNA-binding</keyword>
<dbReference type="GO" id="GO:0051301">
    <property type="term" value="P:cell division"/>
    <property type="evidence" value="ECO:0007669"/>
    <property type="project" value="UniProtKB-KW"/>
</dbReference>
<dbReference type="InterPro" id="IPR011010">
    <property type="entry name" value="DNA_brk_join_enz"/>
</dbReference>
<evidence type="ECO:0000256" key="7">
    <source>
        <dbReference type="ARBA" id="ARBA00023172"/>
    </source>
</evidence>
<dbReference type="Pfam" id="PF00589">
    <property type="entry name" value="Phage_integrase"/>
    <property type="match status" value="1"/>
</dbReference>
<proteinExistence type="inferred from homology"/>
<dbReference type="RefSeq" id="WP_149485981.1">
    <property type="nucleotide sequence ID" value="NZ_CP036150.1"/>
</dbReference>
<evidence type="ECO:0000259" key="11">
    <source>
        <dbReference type="PROSITE" id="PS51900"/>
    </source>
</evidence>
<dbReference type="Pfam" id="PF02899">
    <property type="entry name" value="Phage_int_SAM_1"/>
    <property type="match status" value="1"/>
</dbReference>
<keyword evidence="5 9" id="KW-0229">DNA integration</keyword>
<feature type="domain" description="Tyr recombinase" evidence="10">
    <location>
        <begin position="109"/>
        <end position="291"/>
    </location>
</feature>
<keyword evidence="2 9" id="KW-0963">Cytoplasm</keyword>
<evidence type="ECO:0000256" key="2">
    <source>
        <dbReference type="ARBA" id="ARBA00022490"/>
    </source>
</evidence>
<dbReference type="InterPro" id="IPR004107">
    <property type="entry name" value="Integrase_SAM-like_N"/>
</dbReference>
<gene>
    <name evidence="9" type="primary">xerC</name>
    <name evidence="12" type="ORF">EXM22_07830</name>
</gene>
<dbReference type="Proteomes" id="UP000324209">
    <property type="component" value="Chromosome"/>
</dbReference>
<feature type="active site" evidence="9">
    <location>
        <position position="243"/>
    </location>
</feature>
<reference evidence="12 13" key="1">
    <citation type="submission" date="2019-02" db="EMBL/GenBank/DDBJ databases">
        <title>Complete Genome Sequence and Methylome Analysis of free living Spirochaetas.</title>
        <authorList>
            <person name="Fomenkov A."/>
            <person name="Dubinina G."/>
            <person name="Leshcheva N."/>
            <person name="Mikheeva N."/>
            <person name="Grabovich M."/>
            <person name="Vincze T."/>
            <person name="Roberts R.J."/>
        </authorList>
    </citation>
    <scope>NUCLEOTIDE SEQUENCE [LARGE SCALE GENOMIC DNA]</scope>
    <source>
        <strain evidence="12 13">K2</strain>
    </source>
</reference>
<keyword evidence="3 9" id="KW-0132">Cell division</keyword>
<evidence type="ECO:0000259" key="10">
    <source>
        <dbReference type="PROSITE" id="PS51898"/>
    </source>
</evidence>
<evidence type="ECO:0000256" key="5">
    <source>
        <dbReference type="ARBA" id="ARBA00022908"/>
    </source>
</evidence>
<comment type="similarity">
    <text evidence="9">Belongs to the 'phage' integrase family. XerC subfamily.</text>
</comment>
<dbReference type="PROSITE" id="PS51900">
    <property type="entry name" value="CB"/>
    <property type="match status" value="1"/>
</dbReference>
<dbReference type="PANTHER" id="PTHR30349">
    <property type="entry name" value="PHAGE INTEGRASE-RELATED"/>
    <property type="match status" value="1"/>
</dbReference>
<feature type="active site" evidence="9">
    <location>
        <position position="269"/>
    </location>
</feature>
<comment type="function">
    <text evidence="9">Site-specific tyrosine recombinase, which acts by catalyzing the cutting and rejoining of the recombining DNA molecules. The XerC-XerD complex is essential to convert dimers of the bacterial chromosome into monomers to permit their segregation at cell division. It also contributes to the segregational stability of plasmids.</text>
</comment>
<dbReference type="GO" id="GO:0005737">
    <property type="term" value="C:cytoplasm"/>
    <property type="evidence" value="ECO:0007669"/>
    <property type="project" value="UniProtKB-SubCell"/>
</dbReference>
<dbReference type="KEGG" id="ock:EXM22_07830"/>
<dbReference type="InterPro" id="IPR044068">
    <property type="entry name" value="CB"/>
</dbReference>
<evidence type="ECO:0000313" key="12">
    <source>
        <dbReference type="EMBL" id="QEN07901.1"/>
    </source>
</evidence>
<feature type="active site" description="O-(3'-phospho-DNA)-tyrosine intermediate" evidence="9">
    <location>
        <position position="278"/>
    </location>
</feature>
<evidence type="ECO:0000256" key="9">
    <source>
        <dbReference type="HAMAP-Rule" id="MF_01808"/>
    </source>
</evidence>
<evidence type="ECO:0000313" key="13">
    <source>
        <dbReference type="Proteomes" id="UP000324209"/>
    </source>
</evidence>
<dbReference type="OrthoDB" id="341301at2"/>
<dbReference type="InterPro" id="IPR050090">
    <property type="entry name" value="Tyrosine_recombinase_XerCD"/>
</dbReference>
<feature type="active site" evidence="9">
    <location>
        <position position="246"/>
    </location>
</feature>
<keyword evidence="13" id="KW-1185">Reference proteome</keyword>
<dbReference type="CDD" id="cd00798">
    <property type="entry name" value="INT_XerDC_C"/>
    <property type="match status" value="1"/>
</dbReference>
<evidence type="ECO:0000256" key="4">
    <source>
        <dbReference type="ARBA" id="ARBA00022829"/>
    </source>
</evidence>
<comment type="subcellular location">
    <subcellularLocation>
        <location evidence="1 9">Cytoplasm</location>
    </subcellularLocation>
</comment>
<dbReference type="HAMAP" id="MF_01808">
    <property type="entry name" value="Recomb_XerC_XerD"/>
    <property type="match status" value="1"/>
</dbReference>
<keyword evidence="8 9" id="KW-0131">Cell cycle</keyword>
<dbReference type="PANTHER" id="PTHR30349:SF81">
    <property type="entry name" value="TYROSINE RECOMBINASE XERC"/>
    <property type="match status" value="1"/>
</dbReference>
<organism evidence="12 13">
    <name type="scientific">Oceanispirochaeta crateris</name>
    <dbReference type="NCBI Taxonomy" id="2518645"/>
    <lineage>
        <taxon>Bacteria</taxon>
        <taxon>Pseudomonadati</taxon>
        <taxon>Spirochaetota</taxon>
        <taxon>Spirochaetia</taxon>
        <taxon>Spirochaetales</taxon>
        <taxon>Spirochaetaceae</taxon>
        <taxon>Oceanispirochaeta</taxon>
    </lineage>
</organism>
<evidence type="ECO:0000256" key="8">
    <source>
        <dbReference type="ARBA" id="ARBA00023306"/>
    </source>
</evidence>
<dbReference type="InterPro" id="IPR002104">
    <property type="entry name" value="Integrase_catalytic"/>
</dbReference>
<dbReference type="InterPro" id="IPR013762">
    <property type="entry name" value="Integrase-like_cat_sf"/>
</dbReference>
<dbReference type="GO" id="GO:0006313">
    <property type="term" value="P:DNA transposition"/>
    <property type="evidence" value="ECO:0007669"/>
    <property type="project" value="UniProtKB-UniRule"/>
</dbReference>
<accession>A0A5C1QJY6</accession>
<dbReference type="Gene3D" id="1.10.443.10">
    <property type="entry name" value="Intergrase catalytic core"/>
    <property type="match status" value="1"/>
</dbReference>
<keyword evidence="4 9" id="KW-0159">Chromosome partition</keyword>
<dbReference type="PROSITE" id="PS51898">
    <property type="entry name" value="TYR_RECOMBINASE"/>
    <property type="match status" value="1"/>
</dbReference>
<dbReference type="GO" id="GO:0003677">
    <property type="term" value="F:DNA binding"/>
    <property type="evidence" value="ECO:0007669"/>
    <property type="project" value="UniProtKB-UniRule"/>
</dbReference>
<dbReference type="SUPFAM" id="SSF56349">
    <property type="entry name" value="DNA breaking-rejoining enzymes"/>
    <property type="match status" value="1"/>
</dbReference>
<dbReference type="InterPro" id="IPR010998">
    <property type="entry name" value="Integrase_recombinase_N"/>
</dbReference>
<dbReference type="Gene3D" id="1.10.150.130">
    <property type="match status" value="1"/>
</dbReference>
<dbReference type="NCBIfam" id="NF001399">
    <property type="entry name" value="PRK00283.1"/>
    <property type="match status" value="1"/>
</dbReference>
<dbReference type="GO" id="GO:0007059">
    <property type="term" value="P:chromosome segregation"/>
    <property type="evidence" value="ECO:0007669"/>
    <property type="project" value="UniProtKB-UniRule"/>
</dbReference>
<sequence>MISRELSGRFQTYLTVELRMSPNTVDAYLREVLKLEGFLKQADRSWQDLDTPLLENYLLAVRQKEQDLSPRTISRILSSLRSMMEFLILSGERKTNPLQGMDMPRITQSLPEVMTLEEVDAFLAAIPLDTLLGQRDRTLFELIYSCGLRVSEAVDLEMTHLYTEDGMIQVFGKGGKERWVPLGPIAEHWLGIYLNEVRPRMLRPGFMTNTVFLNNRGKGLSRKGMWKNFKSIAETAGVSGKIHTLRHSFATHLLQGGADLRSVQEMLGHSDISTTQIYTHLNRDDLQQAHSEFHPRSKS</sequence>
<comment type="subunit">
    <text evidence="9">Forms a cyclic heterotetrameric complex composed of two molecules of XerC and two molecules of XerD.</text>
</comment>
<dbReference type="AlphaFoldDB" id="A0A5C1QJY6"/>
<dbReference type="EMBL" id="CP036150">
    <property type="protein sequence ID" value="QEN07901.1"/>
    <property type="molecule type" value="Genomic_DNA"/>
</dbReference>
<evidence type="ECO:0000256" key="6">
    <source>
        <dbReference type="ARBA" id="ARBA00023125"/>
    </source>
</evidence>
<evidence type="ECO:0000256" key="3">
    <source>
        <dbReference type="ARBA" id="ARBA00022618"/>
    </source>
</evidence>
<dbReference type="GO" id="GO:0009037">
    <property type="term" value="F:tyrosine-based site-specific recombinase activity"/>
    <property type="evidence" value="ECO:0007669"/>
    <property type="project" value="UniProtKB-UniRule"/>
</dbReference>
<protein>
    <recommendedName>
        <fullName evidence="9">Tyrosine recombinase XerC</fullName>
    </recommendedName>
</protein>
<feature type="domain" description="Core-binding (CB)" evidence="11">
    <location>
        <begin position="1"/>
        <end position="88"/>
    </location>
</feature>
<dbReference type="InterPro" id="IPR023009">
    <property type="entry name" value="Tyrosine_recombinase_XerC/XerD"/>
</dbReference>
<evidence type="ECO:0000256" key="1">
    <source>
        <dbReference type="ARBA" id="ARBA00004496"/>
    </source>
</evidence>
<name>A0A5C1QJY6_9SPIO</name>
<keyword evidence="7 9" id="KW-0233">DNA recombination</keyword>